<evidence type="ECO:0000313" key="1">
    <source>
        <dbReference type="EMBL" id="SDA37822.1"/>
    </source>
</evidence>
<dbReference type="AlphaFoldDB" id="A0A1G5UW14"/>
<gene>
    <name evidence="1" type="ORF">SAMN02910315_00172</name>
</gene>
<proteinExistence type="predicted"/>
<dbReference type="SUPFAM" id="SSF49464">
    <property type="entry name" value="Carboxypeptidase regulatory domain-like"/>
    <property type="match status" value="1"/>
</dbReference>
<evidence type="ECO:0000313" key="2">
    <source>
        <dbReference type="Proteomes" id="UP000323439"/>
    </source>
</evidence>
<dbReference type="EMBL" id="FMXB01000001">
    <property type="protein sequence ID" value="SDA37822.1"/>
    <property type="molecule type" value="Genomic_DNA"/>
</dbReference>
<evidence type="ECO:0008006" key="3">
    <source>
        <dbReference type="Google" id="ProtNLM"/>
    </source>
</evidence>
<dbReference type="Gene3D" id="2.60.40.10">
    <property type="entry name" value="Immunoglobulins"/>
    <property type="match status" value="2"/>
</dbReference>
<protein>
    <recommendedName>
        <fullName evidence="3">Adhesin-like protein</fullName>
    </recommendedName>
</protein>
<dbReference type="InterPro" id="IPR013783">
    <property type="entry name" value="Ig-like_fold"/>
</dbReference>
<dbReference type="SUPFAM" id="SSF49373">
    <property type="entry name" value="Invasin/intimin cell-adhesion fragments"/>
    <property type="match status" value="1"/>
</dbReference>
<accession>A0A1G5UW14</accession>
<sequence length="1236" mass="133280">MVLFLMSVAGVSASDYVNHTADNELLSAGVSDDAVGLSCEDNVISSDNRDWYVNASAADGGDTSNIASYNNFRSVLDNSPLRDEECTIFLENMNVDPELSVAVDSQVTDYGSNTTILLDYNVNATGKVNITLTGDEYNYSFEDIALNASITLPEMILPDNYNITVSYSGDETFTNATANATLIINKLKPELSVEDSVIVYGEIIMIILHYNDNATGLTNIYFKGEKYGGDAWYEPLNNTVIIEFSLLPDVYNVTVEYFGNQIFESATANATLIINKLDSELSVEAPTITFGEDIVLYLDYNENATGMVDIGIAGSGGFIIALNQTLNGTLTFVDTLDPGDYIVSVYYHGDDIFNETNIMDVNLTINKVDIAPEINLNDTIMTVNVSNDALGNITLTLGNNTLISKINDGIAEFNLSEIPDGDYDANLTYPGDDIYNGFEEIVPVSIKSDFNMMAENLTKYYGGSEAFLVEVINVKGQPLRGKTVQITINGVTYNRITNERGIARLNINLNTGQYPASASLENKTVNVTVTVLSTVNGTDITKVYKDGTSYNATFLDGKGNFLENGTGVKFNINGVIYNANVSGDSGLAQLNVDLPAGEYIVTATNPVTGENTANNITMIKADSNISVEAHNVSYSEWNGIIADILLPGDATGNVRVTIGNDTSVYDINSSEHKIISDKTVLFIRNGSLDVGEYNISATYEGNEYYNSSGDNAVFNVLKADYNITINTFDINVTDVNAAVALIRLPGDARGNVSVSINDDDFTIEINATTVRGINGALLMPVYNKAYPAGDYNISAVYGSDSYEQSSANGTFKVSKVSCTSNVTVNDTNVTVEVPEDAEGNITLSIGNGTIVSPIENGTSSFDLSDVPSGEYNATLIYGGDDIYNGFEIVCPISIEDKFIITAENLTKYYGGSERFSVNLTDRQGNPIANATVGITLNGLGYVRVTDENGSASIAVNLNSGEYPVVVSYDGTSVNATVTVLTTVNGTDVVKVFRNATQYYATFLDSEGKFLANGTDVQFNINGVLYDRKVSGNEGLARLNINLEQGEYIITAINTVTGENTANNITVLPKIIENSDITKYYRNATQYTVKVIGDDGKAVGANVTVKFNINGVFYERTTNESGIAKLNINLQPGDYVITAEYEGCMVSNNITVLQVLSADNMTKKYGTPDQFVATLVDGQGNPYTGQNVTFNINGVFYSKTTDSEGQSKLNINLMPGEYIITSSYDGTNIANKITVTG</sequence>
<reference evidence="1 2" key="1">
    <citation type="submission" date="2016-10" db="EMBL/GenBank/DDBJ databases">
        <authorList>
            <person name="Varghese N."/>
            <person name="Submissions S."/>
        </authorList>
    </citation>
    <scope>NUCLEOTIDE SEQUENCE [LARGE SCALE GENOMIC DNA]</scope>
    <source>
        <strain evidence="1 2">DSM 16643</strain>
    </source>
</reference>
<keyword evidence="2" id="KW-1185">Reference proteome</keyword>
<dbReference type="Proteomes" id="UP000323439">
    <property type="component" value="Unassembled WGS sequence"/>
</dbReference>
<dbReference type="InterPro" id="IPR008964">
    <property type="entry name" value="Invasin/intimin_cell_adhesion"/>
</dbReference>
<organism evidence="1 2">
    <name type="scientific">Methanobrevibacter millerae</name>
    <dbReference type="NCBI Taxonomy" id="230361"/>
    <lineage>
        <taxon>Archaea</taxon>
        <taxon>Methanobacteriati</taxon>
        <taxon>Methanobacteriota</taxon>
        <taxon>Methanomada group</taxon>
        <taxon>Methanobacteria</taxon>
        <taxon>Methanobacteriales</taxon>
        <taxon>Methanobacteriaceae</taxon>
        <taxon>Methanobrevibacter</taxon>
    </lineage>
</organism>
<name>A0A1G5UW14_9EURY</name>
<dbReference type="InterPro" id="IPR008969">
    <property type="entry name" value="CarboxyPept-like_regulatory"/>
</dbReference>